<dbReference type="Pfam" id="PF05544">
    <property type="entry name" value="Pro_racemase"/>
    <property type="match status" value="1"/>
</dbReference>
<name>A0ABU1WIN1_9BURK</name>
<sequence>MAPNMTRIEMQVIDSHTEGEPTRLVVAGGPPLGNGPLSERKALFARDFDHYRALAANEPRGYDAVVGALLCEPVDSNCAVGLIFFNNTGYLGMCGHGTIGAAVTLAHMGRIAPGVHRFETPVGVVSVHLRSANEVTIQNVESLVFRRDVAIDVPGLGRIVGDVAWGGNWFFLCHSTPCELTLQNIGELTRQAEAVKAVLVREGITGRDGAEIDHIEFFGPAVAADAHSRNFVLCPGGAYDRSPCGTGTSAKLACLAAAGKLQPGQTWVQESVIGSRFEASYQATEHGVIPSITGRAYVTAEARLIADPADPLLPAAFRSVSSPDA</sequence>
<protein>
    <submittedName>
        <fullName evidence="2">4-hydroxyproline epimerase</fullName>
        <ecNumber evidence="2">5.1.1.8</ecNumber>
    </submittedName>
</protein>
<dbReference type="RefSeq" id="WP_310312618.1">
    <property type="nucleotide sequence ID" value="NZ_JAVDWU010000002.1"/>
</dbReference>
<dbReference type="SUPFAM" id="SSF54506">
    <property type="entry name" value="Diaminopimelate epimerase-like"/>
    <property type="match status" value="1"/>
</dbReference>
<dbReference type="Gene3D" id="3.10.310.10">
    <property type="entry name" value="Diaminopimelate Epimerase, Chain A, domain 1"/>
    <property type="match status" value="2"/>
</dbReference>
<dbReference type="InterPro" id="IPR008794">
    <property type="entry name" value="Pro_racemase_fam"/>
</dbReference>
<dbReference type="Proteomes" id="UP001265700">
    <property type="component" value="Unassembled WGS sequence"/>
</dbReference>
<comment type="similarity">
    <text evidence="1">Belongs to the proline racemase family.</text>
</comment>
<dbReference type="SFLD" id="SFLDS00028">
    <property type="entry name" value="Proline_Racemase"/>
    <property type="match status" value="1"/>
</dbReference>
<comment type="caution">
    <text evidence="2">The sequence shown here is derived from an EMBL/GenBank/DDBJ whole genome shotgun (WGS) entry which is preliminary data.</text>
</comment>
<keyword evidence="3" id="KW-1185">Reference proteome</keyword>
<dbReference type="GO" id="GO:0047580">
    <property type="term" value="F:4-hydroxyproline epimerase activity"/>
    <property type="evidence" value="ECO:0007669"/>
    <property type="project" value="UniProtKB-EC"/>
</dbReference>
<dbReference type="EC" id="5.1.1.8" evidence="2"/>
<dbReference type="PANTHER" id="PTHR33442:SF1">
    <property type="entry name" value="TRANS-3-HYDROXY-L-PROLINE DEHYDRATASE"/>
    <property type="match status" value="1"/>
</dbReference>
<evidence type="ECO:0000313" key="3">
    <source>
        <dbReference type="Proteomes" id="UP001265700"/>
    </source>
</evidence>
<evidence type="ECO:0000313" key="2">
    <source>
        <dbReference type="EMBL" id="MDR7149130.1"/>
    </source>
</evidence>
<dbReference type="PANTHER" id="PTHR33442">
    <property type="entry name" value="TRANS-3-HYDROXY-L-PROLINE DEHYDRATASE"/>
    <property type="match status" value="1"/>
</dbReference>
<gene>
    <name evidence="2" type="ORF">J2W49_001079</name>
</gene>
<reference evidence="2 3" key="1">
    <citation type="submission" date="2023-07" db="EMBL/GenBank/DDBJ databases">
        <title>Sorghum-associated microbial communities from plants grown in Nebraska, USA.</title>
        <authorList>
            <person name="Schachtman D."/>
        </authorList>
    </citation>
    <scope>NUCLEOTIDE SEQUENCE [LARGE SCALE GENOMIC DNA]</scope>
    <source>
        <strain evidence="2 3">4249</strain>
    </source>
</reference>
<dbReference type="PIRSF" id="PIRSF029792">
    <property type="entry name" value="Pro_racemase"/>
    <property type="match status" value="1"/>
</dbReference>
<keyword evidence="2" id="KW-0413">Isomerase</keyword>
<proteinExistence type="inferred from homology"/>
<evidence type="ECO:0000256" key="1">
    <source>
        <dbReference type="ARBA" id="ARBA00007529"/>
    </source>
</evidence>
<dbReference type="EMBL" id="JAVDWU010000002">
    <property type="protein sequence ID" value="MDR7149130.1"/>
    <property type="molecule type" value="Genomic_DNA"/>
</dbReference>
<organism evidence="2 3">
    <name type="scientific">Hydrogenophaga palleronii</name>
    <dbReference type="NCBI Taxonomy" id="65655"/>
    <lineage>
        <taxon>Bacteria</taxon>
        <taxon>Pseudomonadati</taxon>
        <taxon>Pseudomonadota</taxon>
        <taxon>Betaproteobacteria</taxon>
        <taxon>Burkholderiales</taxon>
        <taxon>Comamonadaceae</taxon>
        <taxon>Hydrogenophaga</taxon>
    </lineage>
</organism>
<accession>A0ABU1WIN1</accession>